<dbReference type="EC" id="2.1.1.-" evidence="1"/>
<organism evidence="1 2">
    <name type="scientific">Paenibacillus mesotrionivorans</name>
    <dbReference type="NCBI Taxonomy" id="3160968"/>
    <lineage>
        <taxon>Bacteria</taxon>
        <taxon>Bacillati</taxon>
        <taxon>Bacillota</taxon>
        <taxon>Bacilli</taxon>
        <taxon>Bacillales</taxon>
        <taxon>Paenibacillaceae</taxon>
        <taxon>Paenibacillus</taxon>
    </lineage>
</organism>
<keyword evidence="1" id="KW-0808">Transferase</keyword>
<protein>
    <submittedName>
        <fullName evidence="1">Class I SAM-dependent methyltransferase</fullName>
        <ecNumber evidence="1">2.1.1.-</ecNumber>
    </submittedName>
</protein>
<reference evidence="1" key="1">
    <citation type="submission" date="2024-12" db="EMBL/GenBank/DDBJ databases">
        <authorList>
            <person name="Wu N."/>
        </authorList>
    </citation>
    <scope>NUCLEOTIDE SEQUENCE</scope>
    <source>
        <strain evidence="1">P15</strain>
    </source>
</reference>
<proteinExistence type="predicted"/>
<dbReference type="EMBL" id="JBJURJ010000001">
    <property type="protein sequence ID" value="MFM9326780.1"/>
    <property type="molecule type" value="Genomic_DNA"/>
</dbReference>
<evidence type="ECO:0000313" key="2">
    <source>
        <dbReference type="Proteomes" id="UP001631969"/>
    </source>
</evidence>
<keyword evidence="2" id="KW-1185">Reference proteome</keyword>
<keyword evidence="1" id="KW-0489">Methyltransferase</keyword>
<sequence length="258" mass="28757">MLVTTSYHPSTTELDQARSLAARLGCRYVQRRQSSLPRLQREHGTQDIIVATTLGLRYFPEGSKEPFFFHPSSAQVRIKRLLQGMADGLLDAAEVREGDVILDCTAGLCSESILFAYAAGPAGAVTALESEPLVALLVEQGLKTYESGLEVLDQAMRRVKVIQTDHLAELKRRPDNSVDVVYFDPMFRQTIEETNALAPLKAIANDSALQAEAIQEAKRVARRRVVLKEHRESGEFERLGFRMLLRPNTKIAYGVMDV</sequence>
<dbReference type="Proteomes" id="UP001631969">
    <property type="component" value="Unassembled WGS sequence"/>
</dbReference>
<gene>
    <name evidence="1" type="ORF">ACI1P1_00575</name>
</gene>
<name>A0ACC7NRM1_9BACL</name>
<comment type="caution">
    <text evidence="1">The sequence shown here is derived from an EMBL/GenBank/DDBJ whole genome shotgun (WGS) entry which is preliminary data.</text>
</comment>
<evidence type="ECO:0000313" key="1">
    <source>
        <dbReference type="EMBL" id="MFM9326780.1"/>
    </source>
</evidence>
<accession>A0ACC7NRM1</accession>